<evidence type="ECO:0000256" key="1">
    <source>
        <dbReference type="SAM" id="Phobius"/>
    </source>
</evidence>
<name>A0A0G1S238_9BACT</name>
<protein>
    <submittedName>
        <fullName evidence="2">Uncharacterized protein</fullName>
    </submittedName>
</protein>
<comment type="caution">
    <text evidence="2">The sequence shown here is derived from an EMBL/GenBank/DDBJ whole genome shotgun (WGS) entry which is preliminary data.</text>
</comment>
<dbReference type="EMBL" id="LCMA01000002">
    <property type="protein sequence ID" value="KKU27265.1"/>
    <property type="molecule type" value="Genomic_DNA"/>
</dbReference>
<reference evidence="2 3" key="1">
    <citation type="journal article" date="2015" name="Nature">
        <title>rRNA introns, odd ribosomes, and small enigmatic genomes across a large radiation of phyla.</title>
        <authorList>
            <person name="Brown C.T."/>
            <person name="Hug L.A."/>
            <person name="Thomas B.C."/>
            <person name="Sharon I."/>
            <person name="Castelle C.J."/>
            <person name="Singh A."/>
            <person name="Wilkins M.J."/>
            <person name="Williams K.H."/>
            <person name="Banfield J.F."/>
        </authorList>
    </citation>
    <scope>NUCLEOTIDE SEQUENCE [LARGE SCALE GENOMIC DNA]</scope>
</reference>
<evidence type="ECO:0000313" key="3">
    <source>
        <dbReference type="Proteomes" id="UP000034175"/>
    </source>
</evidence>
<dbReference type="Proteomes" id="UP000034175">
    <property type="component" value="Unassembled WGS sequence"/>
</dbReference>
<keyword evidence="1" id="KW-1133">Transmembrane helix</keyword>
<feature type="transmembrane region" description="Helical" evidence="1">
    <location>
        <begin position="26"/>
        <end position="47"/>
    </location>
</feature>
<proteinExistence type="predicted"/>
<dbReference type="AlphaFoldDB" id="A0A0G1S238"/>
<gene>
    <name evidence="2" type="ORF">UX39_C0002G0044</name>
</gene>
<feature type="transmembrane region" description="Helical" evidence="1">
    <location>
        <begin position="92"/>
        <end position="109"/>
    </location>
</feature>
<accession>A0A0G1S238</accession>
<keyword evidence="1" id="KW-0812">Transmembrane</keyword>
<organism evidence="2 3">
    <name type="scientific">Candidatus Magasanikbacteria bacterium GW2011_GWA2_46_17</name>
    <dbReference type="NCBI Taxonomy" id="1619042"/>
    <lineage>
        <taxon>Bacteria</taxon>
        <taxon>Candidatus Magasanikiibacteriota</taxon>
    </lineage>
</organism>
<sequence length="134" mass="15435">MQLNIASLLTLDYWFGQPPSFRSTTLLVYLLVLGLLFLLGIVCKVIASKQTLPGVRRSLFRRFGTWAIIGALLGMMFVFFRYEYIPFLSNRFWFGLWFIGMVLWAVSLGRAMKIRMSRVESAVALDPFLPKSKK</sequence>
<evidence type="ECO:0000313" key="2">
    <source>
        <dbReference type="EMBL" id="KKU27265.1"/>
    </source>
</evidence>
<keyword evidence="1" id="KW-0472">Membrane</keyword>
<feature type="transmembrane region" description="Helical" evidence="1">
    <location>
        <begin position="59"/>
        <end position="80"/>
    </location>
</feature>